<proteinExistence type="predicted"/>
<dbReference type="Pfam" id="PF14246">
    <property type="entry name" value="TetR_C_7"/>
    <property type="match status" value="1"/>
</dbReference>
<dbReference type="AlphaFoldDB" id="A0A3S7P3N4"/>
<dbReference type="PANTHER" id="PTHR30055:SF223">
    <property type="entry name" value="HTH-TYPE TRANSCRIPTIONAL REGULATOR UIDR"/>
    <property type="match status" value="1"/>
</dbReference>
<dbReference type="InterPro" id="IPR050109">
    <property type="entry name" value="HTH-type_TetR-like_transc_reg"/>
</dbReference>
<dbReference type="PROSITE" id="PS50977">
    <property type="entry name" value="HTH_TETR_2"/>
    <property type="match status" value="1"/>
</dbReference>
<reference evidence="3" key="1">
    <citation type="journal article" date="2019" name="J Environ">
        <title>Genetic characterization and potential molecular dissemination mechanism of tet (31) gene in Aeromonas caviae from an oxytetracycline wastewater treatment system.</title>
        <authorList>
            <person name="Shi Y."/>
            <person name="Tian Z."/>
            <person name="Leclercq S.O."/>
            <person name="Zhang H."/>
            <person name="Yang M."/>
            <person name="Zhang Y."/>
        </authorList>
    </citation>
    <scope>NUCLEOTIDE SEQUENCE</scope>
    <source>
        <strain evidence="3">T25-39</strain>
    </source>
</reference>
<dbReference type="Pfam" id="PF00440">
    <property type="entry name" value="TetR_N"/>
    <property type="match status" value="1"/>
</dbReference>
<accession>A0A3S7P3N4</accession>
<evidence type="ECO:0000256" key="2">
    <source>
        <dbReference type="SAM" id="MobiDB-lite"/>
    </source>
</evidence>
<keyword evidence="1" id="KW-0238">DNA-binding</keyword>
<dbReference type="InterPro" id="IPR009057">
    <property type="entry name" value="Homeodomain-like_sf"/>
</dbReference>
<gene>
    <name evidence="3" type="ORF">C1C91_02775</name>
</gene>
<dbReference type="Gene3D" id="1.10.357.10">
    <property type="entry name" value="Tetracycline Repressor, domain 2"/>
    <property type="match status" value="1"/>
</dbReference>
<dbReference type="EMBL" id="CP025706">
    <property type="protein sequence ID" value="AXB04102.1"/>
    <property type="molecule type" value="Genomic_DNA"/>
</dbReference>
<dbReference type="SUPFAM" id="SSF46689">
    <property type="entry name" value="Homeodomain-like"/>
    <property type="match status" value="1"/>
</dbReference>
<dbReference type="InterPro" id="IPR036271">
    <property type="entry name" value="Tet_transcr_reg_TetR-rel_C_sf"/>
</dbReference>
<dbReference type="PRINTS" id="PR00455">
    <property type="entry name" value="HTHTETR"/>
</dbReference>
<dbReference type="SUPFAM" id="SSF48498">
    <property type="entry name" value="Tetracyclin repressor-like, C-terminal domain"/>
    <property type="match status" value="1"/>
</dbReference>
<dbReference type="GO" id="GO:0000976">
    <property type="term" value="F:transcription cis-regulatory region binding"/>
    <property type="evidence" value="ECO:0007669"/>
    <property type="project" value="TreeGrafter"/>
</dbReference>
<evidence type="ECO:0000313" key="3">
    <source>
        <dbReference type="EMBL" id="AXB04102.1"/>
    </source>
</evidence>
<organism evidence="3 4">
    <name type="scientific">Aeromonas caviae</name>
    <name type="common">Aeromonas punctata</name>
    <dbReference type="NCBI Taxonomy" id="648"/>
    <lineage>
        <taxon>Bacteria</taxon>
        <taxon>Pseudomonadati</taxon>
        <taxon>Pseudomonadota</taxon>
        <taxon>Gammaproteobacteria</taxon>
        <taxon>Aeromonadales</taxon>
        <taxon>Aeromonadaceae</taxon>
        <taxon>Aeromonas</taxon>
    </lineage>
</organism>
<dbReference type="InterPro" id="IPR001647">
    <property type="entry name" value="HTH_TetR"/>
</dbReference>
<dbReference type="PANTHER" id="PTHR30055">
    <property type="entry name" value="HTH-TYPE TRANSCRIPTIONAL REGULATOR RUTR"/>
    <property type="match status" value="1"/>
</dbReference>
<evidence type="ECO:0000256" key="1">
    <source>
        <dbReference type="ARBA" id="ARBA00023125"/>
    </source>
</evidence>
<feature type="region of interest" description="Disordered" evidence="2">
    <location>
        <begin position="1"/>
        <end position="20"/>
    </location>
</feature>
<dbReference type="Proteomes" id="UP000266778">
    <property type="component" value="Chromosome"/>
</dbReference>
<dbReference type="InterPro" id="IPR039536">
    <property type="entry name" value="TetR_C_Proteobacteria"/>
</dbReference>
<feature type="compositionally biased region" description="Basic and acidic residues" evidence="2">
    <location>
        <begin position="1"/>
        <end position="11"/>
    </location>
</feature>
<protein>
    <submittedName>
        <fullName evidence="3">TetR/AcrR family transcriptional regulator</fullName>
    </submittedName>
</protein>
<dbReference type="GO" id="GO:0003700">
    <property type="term" value="F:DNA-binding transcription factor activity"/>
    <property type="evidence" value="ECO:0007669"/>
    <property type="project" value="TreeGrafter"/>
</dbReference>
<sequence length="213" mass="23030">MSHQNDEETRSRGRPVTPEADLRSALAEATLTLLLKGGYNAATVDAVAKEAGVAKKTLYRFAANRDELVAQAVRSWTDAFQPAFEQDATHPEVLGEMLVQGLQAIASQVLSAPAVGMFRLLQHEFAGRDALLAAYQENGIARGRATLAAWLQRQQQLGWLRELDTAQTSDLLLAMTMAEPLRQMALGLLEPGSDIRARIAAAVALVLPGLMRG</sequence>
<evidence type="ECO:0000313" key="4">
    <source>
        <dbReference type="Proteomes" id="UP000266778"/>
    </source>
</evidence>
<name>A0A3S7P3N4_AERCA</name>